<evidence type="ECO:0000313" key="14">
    <source>
        <dbReference type="Proteomes" id="UP000649753"/>
    </source>
</evidence>
<comment type="subcellular location">
    <subcellularLocation>
        <location evidence="2">Secreted</location>
    </subcellularLocation>
</comment>
<dbReference type="InterPro" id="IPR012334">
    <property type="entry name" value="Pectin_lyas_fold"/>
</dbReference>
<comment type="caution">
    <text evidence="13">The sequence shown here is derived from an EMBL/GenBank/DDBJ whole genome shotgun (WGS) entry which is preliminary data.</text>
</comment>
<feature type="domain" description="Pel9A-like right handed beta-helix region" evidence="12">
    <location>
        <begin position="366"/>
        <end position="541"/>
    </location>
</feature>
<keyword evidence="14" id="KW-1185">Reference proteome</keyword>
<feature type="compositionally biased region" description="Low complexity" evidence="9">
    <location>
        <begin position="207"/>
        <end position="221"/>
    </location>
</feature>
<dbReference type="Pfam" id="PF22842">
    <property type="entry name" value="Pel9A-like_beta_helix"/>
    <property type="match status" value="1"/>
</dbReference>
<evidence type="ECO:0000256" key="3">
    <source>
        <dbReference type="ARBA" id="ARBA00022525"/>
    </source>
</evidence>
<reference evidence="13" key="1">
    <citation type="submission" date="2020-10" db="EMBL/GenBank/DDBJ databases">
        <title>Sequencing the genomes of 1000 actinobacteria strains.</title>
        <authorList>
            <person name="Klenk H.-P."/>
        </authorList>
    </citation>
    <scope>NUCLEOTIDE SEQUENCE</scope>
    <source>
        <strain evidence="13">DSM 46832</strain>
    </source>
</reference>
<evidence type="ECO:0000256" key="9">
    <source>
        <dbReference type="SAM" id="MobiDB-lite"/>
    </source>
</evidence>
<comment type="similarity">
    <text evidence="8">Belongs to the polysaccharide lyase 9 family.</text>
</comment>
<evidence type="ECO:0000256" key="2">
    <source>
        <dbReference type="ARBA" id="ARBA00004613"/>
    </source>
</evidence>
<keyword evidence="7" id="KW-0456">Lyase</keyword>
<dbReference type="InterPro" id="IPR006626">
    <property type="entry name" value="PbH1"/>
</dbReference>
<dbReference type="GO" id="GO:0005576">
    <property type="term" value="C:extracellular region"/>
    <property type="evidence" value="ECO:0007669"/>
    <property type="project" value="UniProtKB-SubCell"/>
</dbReference>
<dbReference type="InterPro" id="IPR052052">
    <property type="entry name" value="Polysaccharide_Lyase_9"/>
</dbReference>
<dbReference type="InterPro" id="IPR010496">
    <property type="entry name" value="AL/BT2_dom"/>
</dbReference>
<dbReference type="PANTHER" id="PTHR40088">
    <property type="entry name" value="PECTATE LYASE (EUROFUNG)"/>
    <property type="match status" value="1"/>
</dbReference>
<feature type="region of interest" description="Disordered" evidence="9">
    <location>
        <begin position="201"/>
        <end position="264"/>
    </location>
</feature>
<evidence type="ECO:0000259" key="10">
    <source>
        <dbReference type="Pfam" id="PF06439"/>
    </source>
</evidence>
<dbReference type="Pfam" id="PF07602">
    <property type="entry name" value="DUF1565"/>
    <property type="match status" value="1"/>
</dbReference>
<evidence type="ECO:0000259" key="12">
    <source>
        <dbReference type="Pfam" id="PF22842"/>
    </source>
</evidence>
<evidence type="ECO:0008006" key="15">
    <source>
        <dbReference type="Google" id="ProtNLM"/>
    </source>
</evidence>
<dbReference type="SUPFAM" id="SSF51126">
    <property type="entry name" value="Pectin lyase-like"/>
    <property type="match status" value="1"/>
</dbReference>
<dbReference type="Proteomes" id="UP000649753">
    <property type="component" value="Unassembled WGS sequence"/>
</dbReference>
<dbReference type="AlphaFoldDB" id="A0A927R1T4"/>
<evidence type="ECO:0000256" key="4">
    <source>
        <dbReference type="ARBA" id="ARBA00022723"/>
    </source>
</evidence>
<dbReference type="GO" id="GO:0016787">
    <property type="term" value="F:hydrolase activity"/>
    <property type="evidence" value="ECO:0007669"/>
    <property type="project" value="InterPro"/>
</dbReference>
<accession>A0A927R1T4</accession>
<evidence type="ECO:0000256" key="6">
    <source>
        <dbReference type="ARBA" id="ARBA00022837"/>
    </source>
</evidence>
<evidence type="ECO:0000256" key="5">
    <source>
        <dbReference type="ARBA" id="ARBA00022729"/>
    </source>
</evidence>
<dbReference type="EMBL" id="JADBEB010000001">
    <property type="protein sequence ID" value="MBE1490063.1"/>
    <property type="molecule type" value="Genomic_DNA"/>
</dbReference>
<feature type="domain" description="3-keto-alpha-glucoside-1,2-lyase/3-keto-2-hydroxy-glucal hydratase" evidence="10">
    <location>
        <begin position="46"/>
        <end position="206"/>
    </location>
</feature>
<name>A0A927R1T4_9ACTN</name>
<dbReference type="GO" id="GO:0016837">
    <property type="term" value="F:carbon-oxygen lyase activity, acting on polysaccharides"/>
    <property type="evidence" value="ECO:0007669"/>
    <property type="project" value="TreeGrafter"/>
</dbReference>
<evidence type="ECO:0000259" key="11">
    <source>
        <dbReference type="Pfam" id="PF07602"/>
    </source>
</evidence>
<evidence type="ECO:0000256" key="7">
    <source>
        <dbReference type="ARBA" id="ARBA00023239"/>
    </source>
</evidence>
<dbReference type="InterPro" id="IPR053868">
    <property type="entry name" value="Pel9A-like_beta_helix"/>
</dbReference>
<evidence type="ECO:0000313" key="13">
    <source>
        <dbReference type="EMBL" id="MBE1490063.1"/>
    </source>
</evidence>
<dbReference type="RefSeq" id="WP_225945732.1">
    <property type="nucleotide sequence ID" value="NZ_JADBEB010000001.1"/>
</dbReference>
<protein>
    <recommendedName>
        <fullName evidence="15">DUF1565 domain-containing protein</fullName>
    </recommendedName>
</protein>
<keyword evidence="3" id="KW-0964">Secreted</keyword>
<dbReference type="Pfam" id="PF06439">
    <property type="entry name" value="3keto-disac_hyd"/>
    <property type="match status" value="1"/>
</dbReference>
<gene>
    <name evidence="13" type="ORF">H4W31_005701</name>
</gene>
<dbReference type="InterPro" id="IPR011459">
    <property type="entry name" value="DUF1565"/>
</dbReference>
<evidence type="ECO:0000256" key="8">
    <source>
        <dbReference type="ARBA" id="ARBA00038263"/>
    </source>
</evidence>
<feature type="domain" description="DUF1565" evidence="11">
    <location>
        <begin position="252"/>
        <end position="292"/>
    </location>
</feature>
<organism evidence="13 14">
    <name type="scientific">Plantactinospora soyae</name>
    <dbReference type="NCBI Taxonomy" id="1544732"/>
    <lineage>
        <taxon>Bacteria</taxon>
        <taxon>Bacillati</taxon>
        <taxon>Actinomycetota</taxon>
        <taxon>Actinomycetes</taxon>
        <taxon>Micromonosporales</taxon>
        <taxon>Micromonosporaceae</taxon>
        <taxon>Plantactinospora</taxon>
    </lineage>
</organism>
<dbReference type="SMART" id="SM00710">
    <property type="entry name" value="PbH1"/>
    <property type="match status" value="6"/>
</dbReference>
<sequence length="608" mass="62916">MRRLLATTGRIPRTAWRVGAVVVAALTAIGAVAVGASAATLFADDFEDGNSNGWSKSGGAWSVGTDGSRALRQTSAGTDLARVFAGQTSWTDYAVQARVKPVGYGATGFTGIAVRSTASTSFDRLVLHADRVELQAVRSGAAAVLGVTPLAVAPGTWATLRIEASGGTVRGLVNGAVVGTGPSSSTKGRVGLQTYRATASFDDVTVDTGGTPEPTPTTASPSPIPSEPPTPTPTPTPSDPPTGGAELFVAPTGDDANPGSIDQPLGTLHRAVELATPGTTIQLRAGTYAPATNIRIMKDGTAATPYTITAYRGEKVVLDGENMPHTPAPLDGSIPNLERGALHIEADYWRVVDIEIANGPYAIFCRDCSNNVFDRLTTRDNYESGLHIQAASSNNQVLNLDSYGNRDPRKNGESADGLAIKEGSGSGNVVRGARLWNNSDDGFDAWEFLSPITIEDSVAWGNGVNRWNLPGHTGDGNGWKLGGGDEDLPAGHVVRNSIAFDNAVGGFIDNANPGQLVLDHNTAWRNGGTGFDVADAQAELTKNLAVENGTQVALGSSTSVGNSWDLGGTWTLADTDPSIITGPRTAGGDIPPSNFLRPANGADVGARI</sequence>
<keyword evidence="6" id="KW-0106">Calcium</keyword>
<comment type="cofactor">
    <cofactor evidence="1">
        <name>Ca(2+)</name>
        <dbReference type="ChEBI" id="CHEBI:29108"/>
    </cofactor>
</comment>
<dbReference type="GO" id="GO:0046872">
    <property type="term" value="F:metal ion binding"/>
    <property type="evidence" value="ECO:0007669"/>
    <property type="project" value="UniProtKB-KW"/>
</dbReference>
<feature type="compositionally biased region" description="Pro residues" evidence="9">
    <location>
        <begin position="222"/>
        <end position="240"/>
    </location>
</feature>
<dbReference type="PANTHER" id="PTHR40088:SF1">
    <property type="entry name" value="PECTATE LYASE PEL9"/>
    <property type="match status" value="1"/>
</dbReference>
<dbReference type="Gene3D" id="2.160.20.10">
    <property type="entry name" value="Single-stranded right-handed beta-helix, Pectin lyase-like"/>
    <property type="match status" value="1"/>
</dbReference>
<proteinExistence type="inferred from homology"/>
<evidence type="ECO:0000256" key="1">
    <source>
        <dbReference type="ARBA" id="ARBA00001913"/>
    </source>
</evidence>
<dbReference type="InterPro" id="IPR011050">
    <property type="entry name" value="Pectin_lyase_fold/virulence"/>
</dbReference>
<dbReference type="Gene3D" id="2.60.120.560">
    <property type="entry name" value="Exo-inulinase, domain 1"/>
    <property type="match status" value="1"/>
</dbReference>
<keyword evidence="5" id="KW-0732">Signal</keyword>
<keyword evidence="4" id="KW-0479">Metal-binding</keyword>